<feature type="compositionally biased region" description="Polar residues" evidence="1">
    <location>
        <begin position="65"/>
        <end position="82"/>
    </location>
</feature>
<evidence type="ECO:0000256" key="1">
    <source>
        <dbReference type="SAM" id="MobiDB-lite"/>
    </source>
</evidence>
<evidence type="ECO:0000256" key="2">
    <source>
        <dbReference type="SAM" id="Phobius"/>
    </source>
</evidence>
<dbReference type="AlphaFoldDB" id="A0A067RFW0"/>
<dbReference type="EMBL" id="KK852530">
    <property type="protein sequence ID" value="KDR21938.1"/>
    <property type="molecule type" value="Genomic_DNA"/>
</dbReference>
<feature type="transmembrane region" description="Helical" evidence="2">
    <location>
        <begin position="40"/>
        <end position="61"/>
    </location>
</feature>
<name>A0A067RFW0_ZOONE</name>
<organism evidence="3 4">
    <name type="scientific">Zootermopsis nevadensis</name>
    <name type="common">Dampwood termite</name>
    <dbReference type="NCBI Taxonomy" id="136037"/>
    <lineage>
        <taxon>Eukaryota</taxon>
        <taxon>Metazoa</taxon>
        <taxon>Ecdysozoa</taxon>
        <taxon>Arthropoda</taxon>
        <taxon>Hexapoda</taxon>
        <taxon>Insecta</taxon>
        <taxon>Pterygota</taxon>
        <taxon>Neoptera</taxon>
        <taxon>Polyneoptera</taxon>
        <taxon>Dictyoptera</taxon>
        <taxon>Blattodea</taxon>
        <taxon>Blattoidea</taxon>
        <taxon>Termitoidae</taxon>
        <taxon>Termopsidae</taxon>
        <taxon>Zootermopsis</taxon>
    </lineage>
</organism>
<dbReference type="InParanoid" id="A0A067RFW0"/>
<feature type="region of interest" description="Disordered" evidence="1">
    <location>
        <begin position="65"/>
        <end position="133"/>
    </location>
</feature>
<dbReference type="Proteomes" id="UP000027135">
    <property type="component" value="Unassembled WGS sequence"/>
</dbReference>
<keyword evidence="2" id="KW-0472">Membrane</keyword>
<proteinExistence type="predicted"/>
<keyword evidence="2" id="KW-1133">Transmembrane helix</keyword>
<feature type="compositionally biased region" description="Low complexity" evidence="1">
    <location>
        <begin position="92"/>
        <end position="108"/>
    </location>
</feature>
<protein>
    <submittedName>
        <fullName evidence="3">Uncharacterized protein</fullName>
    </submittedName>
</protein>
<keyword evidence="2" id="KW-0812">Transmembrane</keyword>
<reference evidence="3 4" key="1">
    <citation type="journal article" date="2014" name="Nat. Commun.">
        <title>Molecular traces of alternative social organization in a termite genome.</title>
        <authorList>
            <person name="Terrapon N."/>
            <person name="Li C."/>
            <person name="Robertson H.M."/>
            <person name="Ji L."/>
            <person name="Meng X."/>
            <person name="Booth W."/>
            <person name="Chen Z."/>
            <person name="Childers C.P."/>
            <person name="Glastad K.M."/>
            <person name="Gokhale K."/>
            <person name="Gowin J."/>
            <person name="Gronenberg W."/>
            <person name="Hermansen R.A."/>
            <person name="Hu H."/>
            <person name="Hunt B.G."/>
            <person name="Huylmans A.K."/>
            <person name="Khalil S.M."/>
            <person name="Mitchell R.D."/>
            <person name="Munoz-Torres M.C."/>
            <person name="Mustard J.A."/>
            <person name="Pan H."/>
            <person name="Reese J.T."/>
            <person name="Scharf M.E."/>
            <person name="Sun F."/>
            <person name="Vogel H."/>
            <person name="Xiao J."/>
            <person name="Yang W."/>
            <person name="Yang Z."/>
            <person name="Yang Z."/>
            <person name="Zhou J."/>
            <person name="Zhu J."/>
            <person name="Brent C.S."/>
            <person name="Elsik C.G."/>
            <person name="Goodisman M.A."/>
            <person name="Liberles D.A."/>
            <person name="Roe R.M."/>
            <person name="Vargo E.L."/>
            <person name="Vilcinskas A."/>
            <person name="Wang J."/>
            <person name="Bornberg-Bauer E."/>
            <person name="Korb J."/>
            <person name="Zhang G."/>
            <person name="Liebig J."/>
        </authorList>
    </citation>
    <scope>NUCLEOTIDE SEQUENCE [LARGE SCALE GENOMIC DNA]</scope>
    <source>
        <tissue evidence="3">Whole organism</tissue>
    </source>
</reference>
<evidence type="ECO:0000313" key="4">
    <source>
        <dbReference type="Proteomes" id="UP000027135"/>
    </source>
</evidence>
<sequence length="149" mass="16805">MARDYVFEEFKIRWGYKMPENEQVIFISIEKYASVYSFEILGLLFFAGVFIILASGIFKILASNTRSESSAVGQRQTATRGCQTMDIDDSQSETTTYPSETSSSPTSSDRYAVSFPPQSNGIEEHGKDDEVSTNLENSRYSDIILLYKD</sequence>
<gene>
    <name evidence="3" type="ORF">L798_00490</name>
</gene>
<accession>A0A067RFW0</accession>
<evidence type="ECO:0000313" key="3">
    <source>
        <dbReference type="EMBL" id="KDR21938.1"/>
    </source>
</evidence>
<keyword evidence="4" id="KW-1185">Reference proteome</keyword>